<dbReference type="Proteomes" id="UP000465712">
    <property type="component" value="Unassembled WGS sequence"/>
</dbReference>
<dbReference type="EMBL" id="WXWW01000009">
    <property type="protein sequence ID" value="NAW63675.1"/>
    <property type="molecule type" value="Genomic_DNA"/>
</dbReference>
<organism evidence="5 6">
    <name type="scientific">Photobacterium halotolerans</name>
    <dbReference type="NCBI Taxonomy" id="265726"/>
    <lineage>
        <taxon>Bacteria</taxon>
        <taxon>Pseudomonadati</taxon>
        <taxon>Pseudomonadota</taxon>
        <taxon>Gammaproteobacteria</taxon>
        <taxon>Vibrionales</taxon>
        <taxon>Vibrionaceae</taxon>
        <taxon>Photobacterium</taxon>
    </lineage>
</organism>
<reference evidence="5 6" key="1">
    <citation type="submission" date="2017-05" db="EMBL/GenBank/DDBJ databases">
        <title>High clonality and local adaptation shapes Vibrionaceae linages within an endangered oasis.</title>
        <authorList>
            <person name="Vazquez-Rosas-Landa M."/>
        </authorList>
    </citation>
    <scope>NUCLEOTIDE SEQUENCE [LARGE SCALE GENOMIC DNA]</scope>
    <source>
        <strain evidence="5 6">P46_P4S1P180</strain>
    </source>
</reference>
<proteinExistence type="inferred from homology"/>
<dbReference type="RefSeq" id="WP_161442039.1">
    <property type="nucleotide sequence ID" value="NZ_WXWU01000087.1"/>
</dbReference>
<keyword evidence="2" id="KW-0805">Transcription regulation</keyword>
<dbReference type="Pfam" id="PF00126">
    <property type="entry name" value="HTH_1"/>
    <property type="match status" value="1"/>
</dbReference>
<dbReference type="OrthoDB" id="5526340at2"/>
<dbReference type="SUPFAM" id="SSF46785">
    <property type="entry name" value="Winged helix' DNA-binding domain"/>
    <property type="match status" value="1"/>
</dbReference>
<dbReference type="PROSITE" id="PS50931">
    <property type="entry name" value="HTH_LYSR"/>
    <property type="match status" value="1"/>
</dbReference>
<gene>
    <name evidence="5" type="ORF">CAG72_00435</name>
</gene>
<dbReference type="Pfam" id="PF03466">
    <property type="entry name" value="LysR_substrate"/>
    <property type="match status" value="1"/>
</dbReference>
<name>A0A7X4W9B0_9GAMM</name>
<dbReference type="InterPro" id="IPR005119">
    <property type="entry name" value="LysR_subst-bd"/>
</dbReference>
<evidence type="ECO:0000313" key="5">
    <source>
        <dbReference type="EMBL" id="NAW63675.1"/>
    </source>
</evidence>
<keyword evidence="3" id="KW-0238">DNA-binding</keyword>
<dbReference type="GO" id="GO:0003677">
    <property type="term" value="F:DNA binding"/>
    <property type="evidence" value="ECO:0007669"/>
    <property type="project" value="UniProtKB-KW"/>
</dbReference>
<dbReference type="GO" id="GO:0003700">
    <property type="term" value="F:DNA-binding transcription factor activity"/>
    <property type="evidence" value="ECO:0007669"/>
    <property type="project" value="InterPro"/>
</dbReference>
<evidence type="ECO:0000256" key="1">
    <source>
        <dbReference type="ARBA" id="ARBA00009437"/>
    </source>
</evidence>
<accession>A0A7X4W9B0</accession>
<dbReference type="Gene3D" id="3.40.190.10">
    <property type="entry name" value="Periplasmic binding protein-like II"/>
    <property type="match status" value="2"/>
</dbReference>
<keyword evidence="4" id="KW-0804">Transcription</keyword>
<dbReference type="InterPro" id="IPR036388">
    <property type="entry name" value="WH-like_DNA-bd_sf"/>
</dbReference>
<dbReference type="InterPro" id="IPR000847">
    <property type="entry name" value="LysR_HTH_N"/>
</dbReference>
<dbReference type="PANTHER" id="PTHR30537:SF5">
    <property type="entry name" value="HTH-TYPE TRANSCRIPTIONAL ACTIVATOR TTDR-RELATED"/>
    <property type="match status" value="1"/>
</dbReference>
<dbReference type="PANTHER" id="PTHR30537">
    <property type="entry name" value="HTH-TYPE TRANSCRIPTIONAL REGULATOR"/>
    <property type="match status" value="1"/>
</dbReference>
<sequence>MPINNKAIPPISNLISFEASARSGSFTKAATELCVSVTAVSKQIKQLESFLQTSLFIRRKTGLELTENGKNYLATVTGVLEILARETAKFNNGNQTAPLTIEIGACFSHFWLIPRLDGFRERYPDIPLNLIINNERHIGDNDDYDIAFFYSAIDTLNKNNHLLFAERMLLVCSPAFVAKRPECRDIHTIWQQPILMLKDAQSFWEGWQTWADRYGIPYQEPTNVIQMEEQVSIIQAALSDAGIALAWDWHVRTLIEEGQLIALTEPVECDNNAFFLSISETSQHPNARTFVNWVLEQEIQISRFD</sequence>
<evidence type="ECO:0000313" key="6">
    <source>
        <dbReference type="Proteomes" id="UP000465712"/>
    </source>
</evidence>
<dbReference type="SUPFAM" id="SSF53850">
    <property type="entry name" value="Periplasmic binding protein-like II"/>
    <property type="match status" value="1"/>
</dbReference>
<comment type="caution">
    <text evidence="5">The sequence shown here is derived from an EMBL/GenBank/DDBJ whole genome shotgun (WGS) entry which is preliminary data.</text>
</comment>
<evidence type="ECO:0000256" key="2">
    <source>
        <dbReference type="ARBA" id="ARBA00023015"/>
    </source>
</evidence>
<dbReference type="AlphaFoldDB" id="A0A7X4W9B0"/>
<dbReference type="InterPro" id="IPR058163">
    <property type="entry name" value="LysR-type_TF_proteobact-type"/>
</dbReference>
<dbReference type="InterPro" id="IPR036390">
    <property type="entry name" value="WH_DNA-bd_sf"/>
</dbReference>
<evidence type="ECO:0000256" key="4">
    <source>
        <dbReference type="ARBA" id="ARBA00023163"/>
    </source>
</evidence>
<dbReference type="Gene3D" id="1.10.10.10">
    <property type="entry name" value="Winged helix-like DNA-binding domain superfamily/Winged helix DNA-binding domain"/>
    <property type="match status" value="1"/>
</dbReference>
<protein>
    <submittedName>
        <fullName evidence="5">LysR family transcriptional regulator</fullName>
    </submittedName>
</protein>
<comment type="similarity">
    <text evidence="1">Belongs to the LysR transcriptional regulatory family.</text>
</comment>
<evidence type="ECO:0000256" key="3">
    <source>
        <dbReference type="ARBA" id="ARBA00023125"/>
    </source>
</evidence>